<comment type="caution">
    <text evidence="2">The sequence shown here is derived from an EMBL/GenBank/DDBJ whole genome shotgun (WGS) entry which is preliminary data.</text>
</comment>
<evidence type="ECO:0000313" key="2">
    <source>
        <dbReference type="EMBL" id="OGI68304.1"/>
    </source>
</evidence>
<dbReference type="EMBL" id="MFTS01000004">
    <property type="protein sequence ID" value="OGI68304.1"/>
    <property type="molecule type" value="Genomic_DNA"/>
</dbReference>
<sequence length="131" mass="15601">MTYFILILFFGSLFSIIFMINRRLAFIRQQQIMHHEEVPFELPYLKEAKHMTVKGLKKVGHVGLVSVLRLYFQSINFVKYRSKDLVARIKNAESENGNGEKKEISKFLKIVGDYKRKVREIKHRIKREEDL</sequence>
<dbReference type="Proteomes" id="UP000178235">
    <property type="component" value="Unassembled WGS sequence"/>
</dbReference>
<organism evidence="2 3">
    <name type="scientific">Candidatus Nomurabacteria bacterium RIFCSPHIGHO2_01_FULL_42_15</name>
    <dbReference type="NCBI Taxonomy" id="1801742"/>
    <lineage>
        <taxon>Bacteria</taxon>
        <taxon>Candidatus Nomuraibacteriota</taxon>
    </lineage>
</organism>
<evidence type="ECO:0000313" key="3">
    <source>
        <dbReference type="Proteomes" id="UP000178235"/>
    </source>
</evidence>
<keyword evidence="1" id="KW-0472">Membrane</keyword>
<feature type="transmembrane region" description="Helical" evidence="1">
    <location>
        <begin position="6"/>
        <end position="25"/>
    </location>
</feature>
<dbReference type="AlphaFoldDB" id="A0A1F6VFD3"/>
<keyword evidence="1" id="KW-0812">Transmembrane</keyword>
<evidence type="ECO:0000256" key="1">
    <source>
        <dbReference type="SAM" id="Phobius"/>
    </source>
</evidence>
<keyword evidence="1" id="KW-1133">Transmembrane helix</keyword>
<gene>
    <name evidence="2" type="ORF">A2738_02500</name>
</gene>
<protein>
    <submittedName>
        <fullName evidence="2">Uncharacterized protein</fullName>
    </submittedName>
</protein>
<accession>A0A1F6VFD3</accession>
<proteinExistence type="predicted"/>
<name>A0A1F6VFD3_9BACT</name>
<reference evidence="2 3" key="1">
    <citation type="journal article" date="2016" name="Nat. Commun.">
        <title>Thousands of microbial genomes shed light on interconnected biogeochemical processes in an aquifer system.</title>
        <authorList>
            <person name="Anantharaman K."/>
            <person name="Brown C.T."/>
            <person name="Hug L.A."/>
            <person name="Sharon I."/>
            <person name="Castelle C.J."/>
            <person name="Probst A.J."/>
            <person name="Thomas B.C."/>
            <person name="Singh A."/>
            <person name="Wilkins M.J."/>
            <person name="Karaoz U."/>
            <person name="Brodie E.L."/>
            <person name="Williams K.H."/>
            <person name="Hubbard S.S."/>
            <person name="Banfield J.F."/>
        </authorList>
    </citation>
    <scope>NUCLEOTIDE SEQUENCE [LARGE SCALE GENOMIC DNA]</scope>
</reference>